<dbReference type="Gene3D" id="1.10.10.10">
    <property type="entry name" value="Winged helix-like DNA-binding domain superfamily/Winged helix DNA-binding domain"/>
    <property type="match status" value="1"/>
</dbReference>
<dbReference type="InterPro" id="IPR016461">
    <property type="entry name" value="COMT-like"/>
</dbReference>
<keyword evidence="3" id="KW-0949">S-adenosyl-L-methionine</keyword>
<dbReference type="GO" id="GO:0032259">
    <property type="term" value="P:methylation"/>
    <property type="evidence" value="ECO:0007669"/>
    <property type="project" value="UniProtKB-KW"/>
</dbReference>
<evidence type="ECO:0000256" key="2">
    <source>
        <dbReference type="ARBA" id="ARBA00022679"/>
    </source>
</evidence>
<dbReference type="InterPro" id="IPR012967">
    <property type="entry name" value="COMT_dimerisation"/>
</dbReference>
<dbReference type="GO" id="GO:0046983">
    <property type="term" value="F:protein dimerization activity"/>
    <property type="evidence" value="ECO:0007669"/>
    <property type="project" value="InterPro"/>
</dbReference>
<dbReference type="Pfam" id="PF00891">
    <property type="entry name" value="Methyltransf_2"/>
    <property type="match status" value="1"/>
</dbReference>
<proteinExistence type="inferred from homology"/>
<dbReference type="InterPro" id="IPR001077">
    <property type="entry name" value="COMT_C"/>
</dbReference>
<dbReference type="PANTHER" id="PTHR11746">
    <property type="entry name" value="O-METHYLTRANSFERASE"/>
    <property type="match status" value="1"/>
</dbReference>
<evidence type="ECO:0000313" key="9">
    <source>
        <dbReference type="Proteomes" id="UP000224567"/>
    </source>
</evidence>
<dbReference type="Pfam" id="PF08100">
    <property type="entry name" value="Dimerisation"/>
    <property type="match status" value="1"/>
</dbReference>
<feature type="region of interest" description="Disordered" evidence="5">
    <location>
        <begin position="322"/>
        <end position="342"/>
    </location>
</feature>
<dbReference type="InterPro" id="IPR036390">
    <property type="entry name" value="WH_DNA-bd_sf"/>
</dbReference>
<comment type="caution">
    <text evidence="8">The sequence shown here is derived from an EMBL/GenBank/DDBJ whole genome shotgun (WGS) entry which is preliminary data.</text>
</comment>
<evidence type="ECO:0000259" key="7">
    <source>
        <dbReference type="Pfam" id="PF08100"/>
    </source>
</evidence>
<dbReference type="GO" id="GO:0008171">
    <property type="term" value="F:O-methyltransferase activity"/>
    <property type="evidence" value="ECO:0007669"/>
    <property type="project" value="InterPro"/>
</dbReference>
<dbReference type="Gene3D" id="3.40.50.150">
    <property type="entry name" value="Vaccinia Virus protein VP39"/>
    <property type="match status" value="2"/>
</dbReference>
<name>A0A2G2XS12_CAPBA</name>
<dbReference type="Proteomes" id="UP000224567">
    <property type="component" value="Unassembled WGS sequence"/>
</dbReference>
<evidence type="ECO:0000256" key="4">
    <source>
        <dbReference type="ARBA" id="ARBA00034481"/>
    </source>
</evidence>
<evidence type="ECO:0000259" key="6">
    <source>
        <dbReference type="Pfam" id="PF00891"/>
    </source>
</evidence>
<dbReference type="SUPFAM" id="SSF53335">
    <property type="entry name" value="S-adenosyl-L-methionine-dependent methyltransferases"/>
    <property type="match status" value="1"/>
</dbReference>
<evidence type="ECO:0000256" key="1">
    <source>
        <dbReference type="ARBA" id="ARBA00022603"/>
    </source>
</evidence>
<evidence type="ECO:0000256" key="3">
    <source>
        <dbReference type="ARBA" id="ARBA00022691"/>
    </source>
</evidence>
<feature type="domain" description="O-methyltransferase dimerisation" evidence="7">
    <location>
        <begin position="19"/>
        <end position="97"/>
    </location>
</feature>
<dbReference type="InterPro" id="IPR029063">
    <property type="entry name" value="SAM-dependent_MTases_sf"/>
</dbReference>
<reference evidence="9" key="2">
    <citation type="journal article" date="2017" name="J. Anim. Genet.">
        <title>Multiple reference genome sequences of hot pepper reveal the massive evolution of plant disease resistance genes by retroduplication.</title>
        <authorList>
            <person name="Kim S."/>
            <person name="Park J."/>
            <person name="Yeom S.-I."/>
            <person name="Kim Y.-M."/>
            <person name="Seo E."/>
            <person name="Kim K.-T."/>
            <person name="Kim M.-S."/>
            <person name="Lee J.M."/>
            <person name="Cheong K."/>
            <person name="Shin H.-S."/>
            <person name="Kim S.-B."/>
            <person name="Han K."/>
            <person name="Lee J."/>
            <person name="Park M."/>
            <person name="Lee H.-A."/>
            <person name="Lee H.-Y."/>
            <person name="Lee Y."/>
            <person name="Oh S."/>
            <person name="Lee J.H."/>
            <person name="Choi E."/>
            <person name="Choi E."/>
            <person name="Lee S.E."/>
            <person name="Jeon J."/>
            <person name="Kim H."/>
            <person name="Choi G."/>
            <person name="Song H."/>
            <person name="Lee J."/>
            <person name="Lee S.-C."/>
            <person name="Kwon J.-K."/>
            <person name="Lee H.-Y."/>
            <person name="Koo N."/>
            <person name="Hong Y."/>
            <person name="Kim R.W."/>
            <person name="Kang W.-H."/>
            <person name="Huh J.H."/>
            <person name="Kang B.-C."/>
            <person name="Yang T.-J."/>
            <person name="Lee Y.-H."/>
            <person name="Bennetzen J.L."/>
            <person name="Choi D."/>
        </authorList>
    </citation>
    <scope>NUCLEOTIDE SEQUENCE [LARGE SCALE GENOMIC DNA]</scope>
    <source>
        <strain evidence="9">cv. PBC81</strain>
    </source>
</reference>
<dbReference type="GO" id="GO:0009813">
    <property type="term" value="P:flavonoid biosynthetic process"/>
    <property type="evidence" value="ECO:0007669"/>
    <property type="project" value="UniProtKB-ARBA"/>
</dbReference>
<organism evidence="8 9">
    <name type="scientific">Capsicum baccatum</name>
    <name type="common">Peruvian pepper</name>
    <dbReference type="NCBI Taxonomy" id="33114"/>
    <lineage>
        <taxon>Eukaryota</taxon>
        <taxon>Viridiplantae</taxon>
        <taxon>Streptophyta</taxon>
        <taxon>Embryophyta</taxon>
        <taxon>Tracheophyta</taxon>
        <taxon>Spermatophyta</taxon>
        <taxon>Magnoliopsida</taxon>
        <taxon>eudicotyledons</taxon>
        <taxon>Gunneridae</taxon>
        <taxon>Pentapetalae</taxon>
        <taxon>asterids</taxon>
        <taxon>lamiids</taxon>
        <taxon>Solanales</taxon>
        <taxon>Solanaceae</taxon>
        <taxon>Solanoideae</taxon>
        <taxon>Capsiceae</taxon>
        <taxon>Capsicum</taxon>
    </lineage>
</organism>
<dbReference type="SUPFAM" id="SSF46785">
    <property type="entry name" value="Winged helix' DNA-binding domain"/>
    <property type="match status" value="1"/>
</dbReference>
<protein>
    <submittedName>
        <fullName evidence="8">Tabersonine 16-O-methyltransferase</fullName>
    </submittedName>
</protein>
<evidence type="ECO:0000256" key="5">
    <source>
        <dbReference type="SAM" id="MobiDB-lite"/>
    </source>
</evidence>
<dbReference type="PROSITE" id="PS51683">
    <property type="entry name" value="SAM_OMT_II"/>
    <property type="match status" value="2"/>
</dbReference>
<dbReference type="AlphaFoldDB" id="A0A2G2XS12"/>
<gene>
    <name evidence="8" type="ORF">CQW23_02623</name>
</gene>
<dbReference type="OrthoDB" id="2410195at2759"/>
<dbReference type="EMBL" id="MLFT02000001">
    <property type="protein sequence ID" value="PHT60260.1"/>
    <property type="molecule type" value="Genomic_DNA"/>
</dbReference>
<accession>A0A2G2XS12</accession>
<feature type="domain" description="O-methyltransferase C-terminal" evidence="6">
    <location>
        <begin position="180"/>
        <end position="260"/>
    </location>
</feature>
<evidence type="ECO:0000313" key="8">
    <source>
        <dbReference type="EMBL" id="PHT60260.1"/>
    </source>
</evidence>
<keyword evidence="9" id="KW-1185">Reference proteome</keyword>
<dbReference type="STRING" id="33114.A0A2G2XS12"/>
<keyword evidence="1" id="KW-0489">Methyltransferase</keyword>
<dbReference type="InterPro" id="IPR036388">
    <property type="entry name" value="WH-like_DNA-bd_sf"/>
</dbReference>
<sequence>MSVSESSSTVLLHAQAQFWNYIFDFTSSSAVRCALQLGIPDVLYKHGKPMSLDELSAINPSKISFLPILMRFLVHSGFLNQHDDHFSLTPASRLLAKNEPFNVRSLLLLNHGPVFSKAWPELSAWFQNDSPTTFHTVHEKSLRDYIEEEEPRVLGDIFNDAMASDSRLNTNVLITECKHCVLHDWMDEDCVKILKKCKESIPSREKGGKVIIIDILLEVPKQSNEFVGAQHNMDMLMMVLYAAKERTEKEWEKLFAEAGFYEFGCKEMKKLTGVGYEEDEEMEVEGIKKMKKNVPIRIDFPKGPSTSVIANESKSRLKRGRLLDSKDQNPKKIKTNGQDGITKDPYMKVQYLSNVDIPEEINEPEIQENKELSINLSDVETDLNRSKIVVDYVFLYNVAMKIMQDSEDIEP</sequence>
<keyword evidence="2" id="KW-0808">Transferase</keyword>
<reference evidence="8 9" key="1">
    <citation type="journal article" date="2017" name="Genome Biol.">
        <title>New reference genome sequences of hot pepper reveal the massive evolution of plant disease-resistance genes by retroduplication.</title>
        <authorList>
            <person name="Kim S."/>
            <person name="Park J."/>
            <person name="Yeom S.I."/>
            <person name="Kim Y.M."/>
            <person name="Seo E."/>
            <person name="Kim K.T."/>
            <person name="Kim M.S."/>
            <person name="Lee J.M."/>
            <person name="Cheong K."/>
            <person name="Shin H.S."/>
            <person name="Kim S.B."/>
            <person name="Han K."/>
            <person name="Lee J."/>
            <person name="Park M."/>
            <person name="Lee H.A."/>
            <person name="Lee H.Y."/>
            <person name="Lee Y."/>
            <person name="Oh S."/>
            <person name="Lee J.H."/>
            <person name="Choi E."/>
            <person name="Choi E."/>
            <person name="Lee S.E."/>
            <person name="Jeon J."/>
            <person name="Kim H."/>
            <person name="Choi G."/>
            <person name="Song H."/>
            <person name="Lee J."/>
            <person name="Lee S.C."/>
            <person name="Kwon J.K."/>
            <person name="Lee H.Y."/>
            <person name="Koo N."/>
            <person name="Hong Y."/>
            <person name="Kim R.W."/>
            <person name="Kang W.H."/>
            <person name="Huh J.H."/>
            <person name="Kang B.C."/>
            <person name="Yang T.J."/>
            <person name="Lee Y.H."/>
            <person name="Bennetzen J.L."/>
            <person name="Choi D."/>
        </authorList>
    </citation>
    <scope>NUCLEOTIDE SEQUENCE [LARGE SCALE GENOMIC DNA]</scope>
    <source>
        <strain evidence="9">cv. PBC81</strain>
    </source>
</reference>
<comment type="similarity">
    <text evidence="4">Belongs to the class I-like SAM-binding methyltransferase superfamily. Cation-independent O-methyltransferase family. COMT subfamily.</text>
</comment>